<dbReference type="GO" id="GO:0016462">
    <property type="term" value="F:pyrophosphatase activity"/>
    <property type="evidence" value="ECO:0007669"/>
    <property type="project" value="UniProtKB-ARBA"/>
</dbReference>
<dbReference type="Proteomes" id="UP000783686">
    <property type="component" value="Unassembled WGS sequence"/>
</dbReference>
<accession>A0A811K6Y1</accession>
<sequence length="192" mass="21689">MEKLNEAEQLVTLSIKAYVRDLEAMESKIFAYTETLGHIAQQLDVYFNVPYGQLKLRKTHPSKEHAELISSKSVSHSSNLVETRSTHIQEASALRKTLELCITELGSIKKKRRVYVKDNVRINLDDVEDVGVFVDIEIKKDGSHDVDKKAEEVRKALGITEDIVVSSTYLELYRKQKSADSGFDDETSDASV</sequence>
<dbReference type="InterPro" id="IPR023577">
    <property type="entry name" value="CYTH_domain"/>
</dbReference>
<dbReference type="AlphaFoldDB" id="A0A811K6Y1"/>
<dbReference type="CDD" id="cd07890">
    <property type="entry name" value="CYTH-like_AC_IV-like"/>
    <property type="match status" value="1"/>
</dbReference>
<dbReference type="OrthoDB" id="6159137at2759"/>
<feature type="domain" description="CYTH" evidence="1">
    <location>
        <begin position="10"/>
        <end position="175"/>
    </location>
</feature>
<name>A0A811K6Y1_9BILA</name>
<dbReference type="PANTHER" id="PTHR21028:SF2">
    <property type="entry name" value="CYTH DOMAIN-CONTAINING PROTEIN"/>
    <property type="match status" value="1"/>
</dbReference>
<dbReference type="InterPro" id="IPR033469">
    <property type="entry name" value="CYTH-like_dom_sf"/>
</dbReference>
<dbReference type="Gene3D" id="2.40.320.10">
    <property type="entry name" value="Hypothetical Protein Pfu-838710-001"/>
    <property type="match status" value="1"/>
</dbReference>
<reference evidence="2" key="1">
    <citation type="submission" date="2020-09" db="EMBL/GenBank/DDBJ databases">
        <authorList>
            <person name="Kikuchi T."/>
        </authorList>
    </citation>
    <scope>NUCLEOTIDE SEQUENCE</scope>
    <source>
        <strain evidence="2">SH1</strain>
    </source>
</reference>
<organism evidence="2 3">
    <name type="scientific">Bursaphelenchus okinawaensis</name>
    <dbReference type="NCBI Taxonomy" id="465554"/>
    <lineage>
        <taxon>Eukaryota</taxon>
        <taxon>Metazoa</taxon>
        <taxon>Ecdysozoa</taxon>
        <taxon>Nematoda</taxon>
        <taxon>Chromadorea</taxon>
        <taxon>Rhabditida</taxon>
        <taxon>Tylenchina</taxon>
        <taxon>Tylenchomorpha</taxon>
        <taxon>Aphelenchoidea</taxon>
        <taxon>Aphelenchoididae</taxon>
        <taxon>Bursaphelenchus</taxon>
    </lineage>
</organism>
<evidence type="ECO:0000313" key="3">
    <source>
        <dbReference type="Proteomes" id="UP000614601"/>
    </source>
</evidence>
<dbReference type="SUPFAM" id="SSF55154">
    <property type="entry name" value="CYTH-like phosphatases"/>
    <property type="match status" value="1"/>
</dbReference>
<evidence type="ECO:0000313" key="2">
    <source>
        <dbReference type="EMBL" id="CAD5211238.1"/>
    </source>
</evidence>
<dbReference type="PANTHER" id="PTHR21028">
    <property type="entry name" value="SI:CH211-156B7.4"/>
    <property type="match status" value="1"/>
</dbReference>
<dbReference type="InterPro" id="IPR008173">
    <property type="entry name" value="Adenylyl_cyclase_CyaB"/>
</dbReference>
<dbReference type="PROSITE" id="PS51707">
    <property type="entry name" value="CYTH"/>
    <property type="match status" value="1"/>
</dbReference>
<protein>
    <recommendedName>
        <fullName evidence="1">CYTH domain-containing protein</fullName>
    </recommendedName>
</protein>
<dbReference type="Pfam" id="PF01928">
    <property type="entry name" value="CYTH"/>
    <property type="match status" value="1"/>
</dbReference>
<dbReference type="Proteomes" id="UP000614601">
    <property type="component" value="Unassembled WGS sequence"/>
</dbReference>
<keyword evidence="3" id="KW-1185">Reference proteome</keyword>
<comment type="caution">
    <text evidence="2">The sequence shown here is derived from an EMBL/GenBank/DDBJ whole genome shotgun (WGS) entry which is preliminary data.</text>
</comment>
<dbReference type="EMBL" id="CAJFDH010000002">
    <property type="protein sequence ID" value="CAD5211238.1"/>
    <property type="molecule type" value="Genomic_DNA"/>
</dbReference>
<gene>
    <name evidence="2" type="ORF">BOKJ2_LOCUS3594</name>
</gene>
<dbReference type="EMBL" id="CAJFCW020000002">
    <property type="protein sequence ID" value="CAG9092982.1"/>
    <property type="molecule type" value="Genomic_DNA"/>
</dbReference>
<proteinExistence type="predicted"/>
<evidence type="ECO:0000259" key="1">
    <source>
        <dbReference type="PROSITE" id="PS51707"/>
    </source>
</evidence>